<proteinExistence type="predicted"/>
<keyword evidence="2" id="KW-0812">Transmembrane</keyword>
<feature type="transmembrane region" description="Helical" evidence="2">
    <location>
        <begin position="330"/>
        <end position="347"/>
    </location>
</feature>
<gene>
    <name evidence="3" type="ORF">J3U88_18395</name>
</gene>
<name>A0A8J7Q4I7_9BACT</name>
<dbReference type="RefSeq" id="WP_207860407.1">
    <property type="nucleotide sequence ID" value="NZ_JAFREP010000017.1"/>
</dbReference>
<feature type="region of interest" description="Disordered" evidence="1">
    <location>
        <begin position="707"/>
        <end position="790"/>
    </location>
</feature>
<accession>A0A8J7Q4I7</accession>
<keyword evidence="2" id="KW-0472">Membrane</keyword>
<feature type="transmembrane region" description="Helical" evidence="2">
    <location>
        <begin position="186"/>
        <end position="212"/>
    </location>
</feature>
<feature type="transmembrane region" description="Helical" evidence="2">
    <location>
        <begin position="359"/>
        <end position="382"/>
    </location>
</feature>
<reference evidence="3" key="1">
    <citation type="submission" date="2021-03" db="EMBL/GenBank/DDBJ databases">
        <authorList>
            <person name="Wang G."/>
        </authorList>
    </citation>
    <scope>NUCLEOTIDE SEQUENCE</scope>
    <source>
        <strain evidence="3">KCTC 12899</strain>
    </source>
</reference>
<keyword evidence="4" id="KW-1185">Reference proteome</keyword>
<feature type="transmembrane region" description="Helical" evidence="2">
    <location>
        <begin position="280"/>
        <end position="298"/>
    </location>
</feature>
<comment type="caution">
    <text evidence="3">The sequence shown here is derived from an EMBL/GenBank/DDBJ whole genome shotgun (WGS) entry which is preliminary data.</text>
</comment>
<dbReference type="Proteomes" id="UP000664417">
    <property type="component" value="Unassembled WGS sequence"/>
</dbReference>
<feature type="transmembrane region" description="Helical" evidence="2">
    <location>
        <begin position="305"/>
        <end position="324"/>
    </location>
</feature>
<sequence>MNAYFGSDSGHEQDLSIGSILAIIFICLVAYAPLADTGILNDDRVFLDYAARLTWNPARSEVADYVFHGQVLRDFVVFESTHPPLIPYYLRLLQTALGPQWGDHLFFMHLAFAPFLILAALGCAGLIRRTTEQPGWLALALVLGPLFLPNAVTLMADVPLFAFWVGGLWFWERAMDRSGRAAVVQYTLALFCAWCAVFTAYQGLGLLVLMALRGVGRGRVGETLVLTIAVLAPFVLWLGQVYYNHGIFPYFAPPREALSITTEVNKGLVLENIWAKTRVMVLYLGAALGFFAPFSTAFRGQDGPAYPLLACLGWGWVLVLPFVGVGFPGWLPWLFTALGLAFVALIPRALKELATDREYALWWFTLLVWAGGMAMFQMFLAAFASPRYNLLLLGATFLALLKTLPAVPAIRGGLLLATLLSVVLGWTTAQSERTFSHAQDLSRLPLPEDPSQIHVVGEMGVRFTGERLGMTYLQKGEEQKVRRLLIPHRTDRIAVDPSLMERAELVQSFEIENPWPIQLRDETTHTNFYVHARGILPYRFGRGIAERYDLYRVYQPVLPPWQPEASALRPLGPITADAPFAMNFMTAHDGLTRLRINLATYNRINRSTLIVTIEDDNGPDEQARPLWRQTVDAATLQDNAWLQLDFEPLASARRPLRLTLTSPDAAVDSAVTLWVDGGNSFDFNYAGVPQAGRPAVELFCLPRTEASAVQGNPPLPTPGAPVEGEPTPATSEPAEGEPTPALPNPDAPSDTETGNDAGESPTENQPDSGENPGDDPPPQDPANEFGHFLL</sequence>
<feature type="transmembrane region" description="Helical" evidence="2">
    <location>
        <begin position="106"/>
        <end position="127"/>
    </location>
</feature>
<dbReference type="AlphaFoldDB" id="A0A8J7Q4I7"/>
<evidence type="ECO:0000313" key="3">
    <source>
        <dbReference type="EMBL" id="MBO1320452.1"/>
    </source>
</evidence>
<evidence type="ECO:0000313" key="4">
    <source>
        <dbReference type="Proteomes" id="UP000664417"/>
    </source>
</evidence>
<evidence type="ECO:0000256" key="2">
    <source>
        <dbReference type="SAM" id="Phobius"/>
    </source>
</evidence>
<keyword evidence="2" id="KW-1133">Transmembrane helix</keyword>
<evidence type="ECO:0008006" key="5">
    <source>
        <dbReference type="Google" id="ProtNLM"/>
    </source>
</evidence>
<dbReference type="EMBL" id="JAFREP010000017">
    <property type="protein sequence ID" value="MBO1320452.1"/>
    <property type="molecule type" value="Genomic_DNA"/>
</dbReference>
<protein>
    <recommendedName>
        <fullName evidence="5">Glycosyltransferase RgtA/B/C/D-like domain-containing protein</fullName>
    </recommendedName>
</protein>
<feature type="transmembrane region" description="Helical" evidence="2">
    <location>
        <begin position="224"/>
        <end position="243"/>
    </location>
</feature>
<evidence type="ECO:0000256" key="1">
    <source>
        <dbReference type="SAM" id="MobiDB-lite"/>
    </source>
</evidence>
<feature type="transmembrane region" description="Helical" evidence="2">
    <location>
        <begin position="139"/>
        <end position="166"/>
    </location>
</feature>
<feature type="transmembrane region" description="Helical" evidence="2">
    <location>
        <begin position="15"/>
        <end position="34"/>
    </location>
</feature>
<organism evidence="3 4">
    <name type="scientific">Acanthopleuribacter pedis</name>
    <dbReference type="NCBI Taxonomy" id="442870"/>
    <lineage>
        <taxon>Bacteria</taxon>
        <taxon>Pseudomonadati</taxon>
        <taxon>Acidobacteriota</taxon>
        <taxon>Holophagae</taxon>
        <taxon>Acanthopleuribacterales</taxon>
        <taxon>Acanthopleuribacteraceae</taxon>
        <taxon>Acanthopleuribacter</taxon>
    </lineage>
</organism>